<gene>
    <name evidence="1" type="ORF">CBM2586_B10193</name>
</gene>
<organism evidence="1">
    <name type="scientific">Cupriavidus taiwanensis</name>
    <dbReference type="NCBI Taxonomy" id="164546"/>
    <lineage>
        <taxon>Bacteria</taxon>
        <taxon>Pseudomonadati</taxon>
        <taxon>Pseudomonadota</taxon>
        <taxon>Betaproteobacteria</taxon>
        <taxon>Burkholderiales</taxon>
        <taxon>Burkholderiaceae</taxon>
        <taxon>Cupriavidus</taxon>
    </lineage>
</organism>
<proteinExistence type="predicted"/>
<dbReference type="EMBL" id="OFSN01000015">
    <property type="protein sequence ID" value="SOY65598.1"/>
    <property type="molecule type" value="Genomic_DNA"/>
</dbReference>
<dbReference type="AlphaFoldDB" id="A0A375C8Y7"/>
<dbReference type="Proteomes" id="UP000257016">
    <property type="component" value="Unassembled WGS sequence"/>
</dbReference>
<reference evidence="1" key="1">
    <citation type="submission" date="2018-01" db="EMBL/GenBank/DDBJ databases">
        <authorList>
            <person name="Clerissi C."/>
        </authorList>
    </citation>
    <scope>NUCLEOTIDE SEQUENCE</scope>
    <source>
        <strain evidence="1">Cupriavidus taiwanensis LMG 19430</strain>
    </source>
</reference>
<accession>A0A375C8Y7</accession>
<comment type="caution">
    <text evidence="1">The sequence shown here is derived from an EMBL/GenBank/DDBJ whole genome shotgun (WGS) entry which is preliminary data.</text>
</comment>
<evidence type="ECO:0000313" key="1">
    <source>
        <dbReference type="EMBL" id="SOY65598.1"/>
    </source>
</evidence>
<name>A0A375C8Y7_9BURK</name>
<sequence length="78" mass="8803">MAEVEARIAHISALIDSMRACWPSIVEELRTREADLITQLVAQDNPETRGRIKQLRDVIDLPYLLRSEQEGLTAGLSE</sequence>
<protein>
    <submittedName>
        <fullName evidence="1">Uncharacterized protein</fullName>
    </submittedName>
</protein>